<dbReference type="PROSITE" id="PS51128">
    <property type="entry name" value="ZF_DKSA_2"/>
    <property type="match status" value="1"/>
</dbReference>
<dbReference type="SUPFAM" id="SSF109635">
    <property type="entry name" value="DnaK suppressor protein DksA, alpha-hairpin domain"/>
    <property type="match status" value="1"/>
</dbReference>
<evidence type="ECO:0000313" key="1">
    <source>
        <dbReference type="EMBL" id="ANS55687.1"/>
    </source>
</evidence>
<organism evidence="1">
    <name type="scientific">Vibrio parahaemolyticus</name>
    <dbReference type="NCBI Taxonomy" id="670"/>
    <lineage>
        <taxon>Bacteria</taxon>
        <taxon>Pseudomonadati</taxon>
        <taxon>Pseudomonadota</taxon>
        <taxon>Gammaproteobacteria</taxon>
        <taxon>Vibrionales</taxon>
        <taxon>Vibrionaceae</taxon>
        <taxon>Vibrio</taxon>
    </lineage>
</organism>
<dbReference type="InterPro" id="IPR048489">
    <property type="entry name" value="DksA_N"/>
</dbReference>
<dbReference type="Pfam" id="PF01258">
    <property type="entry name" value="zf-dskA_traR"/>
    <property type="match status" value="1"/>
</dbReference>
<dbReference type="InterPro" id="IPR037187">
    <property type="entry name" value="DnaK_N"/>
</dbReference>
<reference evidence="1" key="1">
    <citation type="journal article" date="2016" name="Antimicrob. Agents Chemother.">
        <title>Genetic Characterization of a blaVEB-2-carrying plasmid in Vibrio parahaemolyticus.</title>
        <authorList>
            <person name="Li R."/>
            <person name="Ye L."/>
            <person name="Zheng Z."/>
            <person name="Chan E.W."/>
            <person name="Chen S."/>
        </authorList>
    </citation>
    <scope>NUCLEOTIDE SEQUENCE</scope>
    <source>
        <strain evidence="1">VPS92</strain>
        <plasmid evidence="1">pVPS92-VEB</plasmid>
    </source>
</reference>
<dbReference type="PANTHER" id="PTHR33823">
    <property type="entry name" value="RNA POLYMERASE-BINDING TRANSCRIPTION FACTOR DKSA-RELATED"/>
    <property type="match status" value="1"/>
</dbReference>
<dbReference type="AlphaFoldDB" id="A0A1B1LRN6"/>
<dbReference type="PANTHER" id="PTHR33823:SF2">
    <property type="entry name" value="RNA POLYMERASE-BINDING TRANSCRIPTION FACTOR DKSA"/>
    <property type="match status" value="1"/>
</dbReference>
<accession>A0A1B1LRN6</accession>
<protein>
    <submittedName>
        <fullName evidence="1">Uncharacterized protein</fullName>
    </submittedName>
</protein>
<dbReference type="RefSeq" id="WP_172687331.1">
    <property type="nucleotide sequence ID" value="NZ_JAESOU010000019.1"/>
</dbReference>
<dbReference type="InterPro" id="IPR000962">
    <property type="entry name" value="Znf_DskA_TraR"/>
</dbReference>
<dbReference type="Pfam" id="PF21157">
    <property type="entry name" value="DksA_N"/>
    <property type="match status" value="1"/>
</dbReference>
<dbReference type="PROSITE" id="PS01102">
    <property type="entry name" value="ZF_DKSA_1"/>
    <property type="match status" value="1"/>
</dbReference>
<dbReference type="SUPFAM" id="SSF57716">
    <property type="entry name" value="Glucocorticoid receptor-like (DNA-binding domain)"/>
    <property type="match status" value="1"/>
</dbReference>
<dbReference type="EMBL" id="KU356480">
    <property type="protein sequence ID" value="ANS55687.1"/>
    <property type="molecule type" value="Genomic_DNA"/>
</dbReference>
<proteinExistence type="predicted"/>
<dbReference type="Gene3D" id="1.20.120.910">
    <property type="entry name" value="DksA, coiled-coil domain"/>
    <property type="match status" value="1"/>
</dbReference>
<dbReference type="GO" id="GO:0008270">
    <property type="term" value="F:zinc ion binding"/>
    <property type="evidence" value="ECO:0007669"/>
    <property type="project" value="InterPro"/>
</dbReference>
<keyword evidence="1" id="KW-0614">Plasmid</keyword>
<sequence>MREHDFLSTQQINSIREKVSQGIESIQQRLVSEHSKSLAEGVNLPDPTDRATLETERNCEQALRNREEKHLLNLRKVLGRLTHKLDEFGFCECCGIEIDYDRLIEVPTAGKCMECQRIDEYKNGYIH</sequence>
<name>A0A1B1LRN6_VIBPH</name>
<dbReference type="InterPro" id="IPR020458">
    <property type="entry name" value="Znf_DskA_TraR_CS"/>
</dbReference>
<geneLocation type="plasmid" evidence="1">
    <name>pVPS92-VEB</name>
</geneLocation>